<organism evidence="4 5">
    <name type="scientific">Streptoalloteichus hindustanus</name>
    <dbReference type="NCBI Taxonomy" id="2017"/>
    <lineage>
        <taxon>Bacteria</taxon>
        <taxon>Bacillati</taxon>
        <taxon>Actinomycetota</taxon>
        <taxon>Actinomycetes</taxon>
        <taxon>Pseudonocardiales</taxon>
        <taxon>Pseudonocardiaceae</taxon>
        <taxon>Streptoalloteichus</taxon>
    </lineage>
</organism>
<dbReference type="OrthoDB" id="4169718at2"/>
<reference evidence="4 5" key="1">
    <citation type="submission" date="2016-11" db="EMBL/GenBank/DDBJ databases">
        <authorList>
            <person name="Jaros S."/>
            <person name="Januszkiewicz K."/>
            <person name="Wedrychowicz H."/>
        </authorList>
    </citation>
    <scope>NUCLEOTIDE SEQUENCE [LARGE SCALE GENOMIC DNA]</scope>
    <source>
        <strain evidence="4 5">DSM 44523</strain>
    </source>
</reference>
<evidence type="ECO:0000259" key="3">
    <source>
        <dbReference type="SMART" id="SM00824"/>
    </source>
</evidence>
<comment type="similarity">
    <text evidence="1">Belongs to the thioesterase family.</text>
</comment>
<dbReference type="RefSeq" id="WP_073484549.1">
    <property type="nucleotide sequence ID" value="NZ_FQVN01000005.1"/>
</dbReference>
<dbReference type="SUPFAM" id="SSF53474">
    <property type="entry name" value="alpha/beta-Hydrolases"/>
    <property type="match status" value="1"/>
</dbReference>
<evidence type="ECO:0000313" key="4">
    <source>
        <dbReference type="EMBL" id="SHF89601.1"/>
    </source>
</evidence>
<keyword evidence="5" id="KW-1185">Reference proteome</keyword>
<dbReference type="EMBL" id="FQVN01000005">
    <property type="protein sequence ID" value="SHF89601.1"/>
    <property type="molecule type" value="Genomic_DNA"/>
</dbReference>
<dbReference type="Proteomes" id="UP000184501">
    <property type="component" value="Unassembled WGS sequence"/>
</dbReference>
<evidence type="ECO:0000313" key="5">
    <source>
        <dbReference type="Proteomes" id="UP000184501"/>
    </source>
</evidence>
<evidence type="ECO:0000256" key="2">
    <source>
        <dbReference type="ARBA" id="ARBA00022801"/>
    </source>
</evidence>
<dbReference type="InterPro" id="IPR012223">
    <property type="entry name" value="TEII"/>
</dbReference>
<dbReference type="InterPro" id="IPR029058">
    <property type="entry name" value="AB_hydrolase_fold"/>
</dbReference>
<dbReference type="InterPro" id="IPR020802">
    <property type="entry name" value="TesA-like"/>
</dbReference>
<accession>A0A1M5FET0</accession>
<name>A0A1M5FET0_STRHI</name>
<dbReference type="Gene3D" id="3.40.50.1820">
    <property type="entry name" value="alpha/beta hydrolase"/>
    <property type="match status" value="1"/>
</dbReference>
<keyword evidence="2" id="KW-0378">Hydrolase</keyword>
<protein>
    <submittedName>
        <fullName evidence="4">Surfactin synthase thioesterase subunit</fullName>
    </submittedName>
</protein>
<dbReference type="Pfam" id="PF00975">
    <property type="entry name" value="Thioesterase"/>
    <property type="match status" value="1"/>
</dbReference>
<dbReference type="PANTHER" id="PTHR11487">
    <property type="entry name" value="THIOESTERASE"/>
    <property type="match status" value="1"/>
</dbReference>
<gene>
    <name evidence="4" type="ORF">SAMN05444320_105392</name>
</gene>
<proteinExistence type="inferred from homology"/>
<dbReference type="GO" id="GO:0016787">
    <property type="term" value="F:hydrolase activity"/>
    <property type="evidence" value="ECO:0007669"/>
    <property type="project" value="UniProtKB-KW"/>
</dbReference>
<sequence length="251" mass="26516">MSDGSDGTEPRWLRRFGRPVESDVKLVCFPHAGGAASAYAGLARALAPAVELWAVQYPGRQDRRHEPPPASLTGVAEVVADLLRPWTGRYALFGHSMGAVVAYETAVRLERSGSGPERVFLSGRGAPSLGPGPSDGLQGDDALLAEIERLGGSSEALREPELLALVLPTLNGDYAALRAYRWDPAARLRCPVTALVGERDPLVSAADAAAWLDLSDARGESRVLDGGHFYLDAQVDVVAGIVTDALGVPAR</sequence>
<dbReference type="SMART" id="SM00824">
    <property type="entry name" value="PKS_TE"/>
    <property type="match status" value="1"/>
</dbReference>
<dbReference type="AlphaFoldDB" id="A0A1M5FET0"/>
<feature type="domain" description="Thioesterase TesA-like" evidence="3">
    <location>
        <begin position="27"/>
        <end position="246"/>
    </location>
</feature>
<dbReference type="STRING" id="2017.SAMN05444320_105392"/>
<dbReference type="GO" id="GO:0008610">
    <property type="term" value="P:lipid biosynthetic process"/>
    <property type="evidence" value="ECO:0007669"/>
    <property type="project" value="TreeGrafter"/>
</dbReference>
<evidence type="ECO:0000256" key="1">
    <source>
        <dbReference type="ARBA" id="ARBA00007169"/>
    </source>
</evidence>
<dbReference type="InterPro" id="IPR001031">
    <property type="entry name" value="Thioesterase"/>
</dbReference>
<dbReference type="PANTHER" id="PTHR11487:SF0">
    <property type="entry name" value="S-ACYL FATTY ACID SYNTHASE THIOESTERASE, MEDIUM CHAIN"/>
    <property type="match status" value="1"/>
</dbReference>